<evidence type="ECO:0000256" key="1">
    <source>
        <dbReference type="SAM" id="MobiDB-lite"/>
    </source>
</evidence>
<organism evidence="2 3">
    <name type="scientific">Romanomermis culicivorax</name>
    <name type="common">Nematode worm</name>
    <dbReference type="NCBI Taxonomy" id="13658"/>
    <lineage>
        <taxon>Eukaryota</taxon>
        <taxon>Metazoa</taxon>
        <taxon>Ecdysozoa</taxon>
        <taxon>Nematoda</taxon>
        <taxon>Enoplea</taxon>
        <taxon>Dorylaimia</taxon>
        <taxon>Mermithida</taxon>
        <taxon>Mermithoidea</taxon>
        <taxon>Mermithidae</taxon>
        <taxon>Romanomermis</taxon>
    </lineage>
</organism>
<dbReference type="AlphaFoldDB" id="A0A915ISM9"/>
<feature type="region of interest" description="Disordered" evidence="1">
    <location>
        <begin position="1"/>
        <end position="24"/>
    </location>
</feature>
<reference evidence="3" key="1">
    <citation type="submission" date="2022-11" db="UniProtKB">
        <authorList>
            <consortium name="WormBaseParasite"/>
        </authorList>
    </citation>
    <scope>IDENTIFICATION</scope>
</reference>
<protein>
    <submittedName>
        <fullName evidence="3">Uncharacterized protein</fullName>
    </submittedName>
</protein>
<name>A0A915ISM9_ROMCU</name>
<dbReference type="Proteomes" id="UP000887565">
    <property type="component" value="Unplaced"/>
</dbReference>
<accession>A0A915ISM9</accession>
<sequence>MLGLDFRSPQRRATSSGSTSLNSPCVPSQAMLSALRLSDKNFLRLPFFQYIDFNEIGHMTNPADLNMS</sequence>
<keyword evidence="2" id="KW-1185">Reference proteome</keyword>
<feature type="compositionally biased region" description="Polar residues" evidence="1">
    <location>
        <begin position="11"/>
        <end position="24"/>
    </location>
</feature>
<proteinExistence type="predicted"/>
<evidence type="ECO:0000313" key="3">
    <source>
        <dbReference type="WBParaSite" id="nRc.2.0.1.t17037-RA"/>
    </source>
</evidence>
<dbReference type="WBParaSite" id="nRc.2.0.1.t17037-RA">
    <property type="protein sequence ID" value="nRc.2.0.1.t17037-RA"/>
    <property type="gene ID" value="nRc.2.0.1.g17037"/>
</dbReference>
<evidence type="ECO:0000313" key="2">
    <source>
        <dbReference type="Proteomes" id="UP000887565"/>
    </source>
</evidence>